<sequence length="138" mass="16210">MVQRVNYRRHNKYKTNSNVVKRIRTPGARLVLHNIKKVGKRPRCGDCKCLLAGISAVRPFLYKNLKHRNRTVSRPYGGSRCHNCVKDRIIRAFLKEEQKCVRRVVKEREKTKLVEKTNVKVEQKKKVKPDKKTKSTKS</sequence>
<dbReference type="Pfam" id="PF01199">
    <property type="entry name" value="Ribosomal_L34e"/>
    <property type="match status" value="1"/>
</dbReference>
<gene>
    <name evidence="6" type="ORF">TAT_000262400</name>
    <name evidence="5" type="ORF">TAV_000262700</name>
</gene>
<evidence type="ECO:0000313" key="6">
    <source>
        <dbReference type="EMBL" id="SVP93631.1"/>
    </source>
</evidence>
<feature type="compositionally biased region" description="Basic residues" evidence="4">
    <location>
        <begin position="125"/>
        <end position="138"/>
    </location>
</feature>
<evidence type="ECO:0000256" key="1">
    <source>
        <dbReference type="ARBA" id="ARBA00009875"/>
    </source>
</evidence>
<accession>A0A3B0NBB8</accession>
<dbReference type="InterPro" id="IPR038562">
    <property type="entry name" value="Ribosomal_eL34_C_sf"/>
</dbReference>
<dbReference type="EMBL" id="UIVT01000003">
    <property type="protein sequence ID" value="SVP93631.1"/>
    <property type="molecule type" value="Genomic_DNA"/>
</dbReference>
<dbReference type="GO" id="GO:1990904">
    <property type="term" value="C:ribonucleoprotein complex"/>
    <property type="evidence" value="ECO:0007669"/>
    <property type="project" value="UniProtKB-KW"/>
</dbReference>
<dbReference type="PANTHER" id="PTHR10759">
    <property type="entry name" value="60S RIBOSOMAL PROTEIN L34"/>
    <property type="match status" value="1"/>
</dbReference>
<evidence type="ECO:0000256" key="3">
    <source>
        <dbReference type="ARBA" id="ARBA00023274"/>
    </source>
</evidence>
<dbReference type="VEuPathDB" id="PiroplasmaDB:TA04840"/>
<dbReference type="GO" id="GO:0005840">
    <property type="term" value="C:ribosome"/>
    <property type="evidence" value="ECO:0007669"/>
    <property type="project" value="UniProtKB-KW"/>
</dbReference>
<protein>
    <submittedName>
        <fullName evidence="6">60S ribosomal L34 protein, putative</fullName>
    </submittedName>
</protein>
<dbReference type="Gene3D" id="6.20.340.10">
    <property type="match status" value="1"/>
</dbReference>
<dbReference type="Gene3D" id="6.20.370.70">
    <property type="match status" value="1"/>
</dbReference>
<dbReference type="AlphaFoldDB" id="A0A3B0NBB8"/>
<dbReference type="GO" id="GO:0006412">
    <property type="term" value="P:translation"/>
    <property type="evidence" value="ECO:0007669"/>
    <property type="project" value="InterPro"/>
</dbReference>
<evidence type="ECO:0000256" key="4">
    <source>
        <dbReference type="SAM" id="MobiDB-lite"/>
    </source>
</evidence>
<proteinExistence type="inferred from homology"/>
<dbReference type="PRINTS" id="PR01250">
    <property type="entry name" value="RIBOSOMALL34"/>
</dbReference>
<dbReference type="EMBL" id="UIVS01000003">
    <property type="protein sequence ID" value="SVP92829.1"/>
    <property type="molecule type" value="Genomic_DNA"/>
</dbReference>
<comment type="similarity">
    <text evidence="1">Belongs to the eukaryotic ribosomal protein eL34 family.</text>
</comment>
<organism evidence="6">
    <name type="scientific">Theileria annulata</name>
    <dbReference type="NCBI Taxonomy" id="5874"/>
    <lineage>
        <taxon>Eukaryota</taxon>
        <taxon>Sar</taxon>
        <taxon>Alveolata</taxon>
        <taxon>Apicomplexa</taxon>
        <taxon>Aconoidasida</taxon>
        <taxon>Piroplasmida</taxon>
        <taxon>Theileriidae</taxon>
        <taxon>Theileria</taxon>
    </lineage>
</organism>
<reference evidence="6" key="1">
    <citation type="submission" date="2018-07" db="EMBL/GenBank/DDBJ databases">
        <authorList>
            <person name="Quirk P.G."/>
            <person name="Krulwich T.A."/>
        </authorList>
    </citation>
    <scope>NUCLEOTIDE SEQUENCE</scope>
    <source>
        <strain evidence="6">Anand</strain>
    </source>
</reference>
<keyword evidence="2" id="KW-0689">Ribosomal protein</keyword>
<evidence type="ECO:0000313" key="5">
    <source>
        <dbReference type="EMBL" id="SVP92829.1"/>
    </source>
</evidence>
<dbReference type="InterPro" id="IPR008195">
    <property type="entry name" value="Ribosomal_eL34"/>
</dbReference>
<keyword evidence="3" id="KW-0687">Ribonucleoprotein</keyword>
<dbReference type="GO" id="GO:0003735">
    <property type="term" value="F:structural constituent of ribosome"/>
    <property type="evidence" value="ECO:0007669"/>
    <property type="project" value="InterPro"/>
</dbReference>
<evidence type="ECO:0000256" key="2">
    <source>
        <dbReference type="ARBA" id="ARBA00022980"/>
    </source>
</evidence>
<name>A0A3B0NBB8_THEAN</name>
<feature type="region of interest" description="Disordered" evidence="4">
    <location>
        <begin position="116"/>
        <end position="138"/>
    </location>
</feature>